<accession>A0A1Y2M0B2</accession>
<feature type="region of interest" description="Disordered" evidence="1">
    <location>
        <begin position="77"/>
        <end position="116"/>
    </location>
</feature>
<gene>
    <name evidence="2" type="ORF">B5807_05809</name>
</gene>
<protein>
    <submittedName>
        <fullName evidence="2">Uncharacterized protein</fullName>
    </submittedName>
</protein>
<reference evidence="2 3" key="1">
    <citation type="journal article" date="2017" name="Genome Announc.">
        <title>Genome sequence of the saprophytic ascomycete Epicoccum nigrum ICMP 19927 strain isolated from New Zealand.</title>
        <authorList>
            <person name="Fokin M."/>
            <person name="Fleetwood D."/>
            <person name="Weir B.S."/>
            <person name="Villas-Boas S.G."/>
        </authorList>
    </citation>
    <scope>NUCLEOTIDE SEQUENCE [LARGE SCALE GENOMIC DNA]</scope>
    <source>
        <strain evidence="2 3">ICMP 19927</strain>
    </source>
</reference>
<evidence type="ECO:0000313" key="3">
    <source>
        <dbReference type="Proteomes" id="UP000193240"/>
    </source>
</evidence>
<dbReference type="Proteomes" id="UP000193240">
    <property type="component" value="Unassembled WGS sequence"/>
</dbReference>
<proteinExistence type="predicted"/>
<evidence type="ECO:0000256" key="1">
    <source>
        <dbReference type="SAM" id="MobiDB-lite"/>
    </source>
</evidence>
<dbReference type="AlphaFoldDB" id="A0A1Y2M0B2"/>
<evidence type="ECO:0000313" key="2">
    <source>
        <dbReference type="EMBL" id="OSS49566.1"/>
    </source>
</evidence>
<dbReference type="InParanoid" id="A0A1Y2M0B2"/>
<dbReference type="EMBL" id="KZ107843">
    <property type="protein sequence ID" value="OSS49566.1"/>
    <property type="molecule type" value="Genomic_DNA"/>
</dbReference>
<keyword evidence="3" id="KW-1185">Reference proteome</keyword>
<sequence>MSCGFSRVSLTKYFVDHPAEQRLKLFRRRQRPPVELVTQNRRIRYIERPALEHFLSTRFGDGNFAVEVSPPFHSRTALETNISTDEGGPVGYQDPKGRDHNRCKSNQLVAYKKETD</sequence>
<organism evidence="2 3">
    <name type="scientific">Epicoccum nigrum</name>
    <name type="common">Soil fungus</name>
    <name type="synonym">Epicoccum purpurascens</name>
    <dbReference type="NCBI Taxonomy" id="105696"/>
    <lineage>
        <taxon>Eukaryota</taxon>
        <taxon>Fungi</taxon>
        <taxon>Dikarya</taxon>
        <taxon>Ascomycota</taxon>
        <taxon>Pezizomycotina</taxon>
        <taxon>Dothideomycetes</taxon>
        <taxon>Pleosporomycetidae</taxon>
        <taxon>Pleosporales</taxon>
        <taxon>Pleosporineae</taxon>
        <taxon>Didymellaceae</taxon>
        <taxon>Epicoccum</taxon>
    </lineage>
</organism>
<name>A0A1Y2M0B2_EPING</name>